<dbReference type="Proteomes" id="UP000183245">
    <property type="component" value="Unassembled WGS sequence"/>
</dbReference>
<keyword evidence="4" id="KW-0479">Metal-binding</keyword>
<reference evidence="10 11" key="1">
    <citation type="journal article" date="2016" name="Environ. Microbiol.">
        <title>Genomic resolution of a cold subsurface aquifer community provides metabolic insights for novel microbes adapted to high CO concentrations.</title>
        <authorList>
            <person name="Probst A.J."/>
            <person name="Castelle C.J."/>
            <person name="Singh A."/>
            <person name="Brown C.T."/>
            <person name="Anantharaman K."/>
            <person name="Sharon I."/>
            <person name="Hug L.A."/>
            <person name="Burstein D."/>
            <person name="Emerson J.B."/>
            <person name="Thomas B.C."/>
            <person name="Banfield J.F."/>
        </authorList>
    </citation>
    <scope>NUCLEOTIDE SEQUENCE [LARGE SCALE GENOMIC DNA]</scope>
    <source>
        <strain evidence="10">CG2_30_54_11</strain>
    </source>
</reference>
<organism evidence="10 11">
    <name type="scientific">Candidatus Wirthbacteria bacterium CG2_30_54_11</name>
    <dbReference type="NCBI Taxonomy" id="1817892"/>
    <lineage>
        <taxon>Bacteria</taxon>
        <taxon>Candidatus Wirthbacteria</taxon>
    </lineage>
</organism>
<keyword evidence="5" id="KW-0663">Pyridoxal phosphate</keyword>
<comment type="cofactor">
    <cofactor evidence="1">
        <name>pyridoxal 5'-phosphate</name>
        <dbReference type="ChEBI" id="CHEBI:597326"/>
    </cofactor>
</comment>
<dbReference type="InterPro" id="IPR015424">
    <property type="entry name" value="PyrdxlP-dep_Trfase"/>
</dbReference>
<dbReference type="STRING" id="1817892.AUK40_02055"/>
<dbReference type="Gene3D" id="1.10.260.50">
    <property type="match status" value="1"/>
</dbReference>
<evidence type="ECO:0000256" key="1">
    <source>
        <dbReference type="ARBA" id="ARBA00001933"/>
    </source>
</evidence>
<dbReference type="Gene3D" id="3.40.640.10">
    <property type="entry name" value="Type I PLP-dependent aspartate aminotransferase-like (Major domain)"/>
    <property type="match status" value="1"/>
</dbReference>
<accession>A0A1J5IUH3</accession>
<evidence type="ECO:0000256" key="7">
    <source>
        <dbReference type="ARBA" id="ARBA00023014"/>
    </source>
</evidence>
<dbReference type="InterPro" id="IPR000192">
    <property type="entry name" value="Aminotrans_V_dom"/>
</dbReference>
<dbReference type="EMBL" id="MNZT01000039">
    <property type="protein sequence ID" value="OIP98058.1"/>
    <property type="molecule type" value="Genomic_DNA"/>
</dbReference>
<evidence type="ECO:0000259" key="9">
    <source>
        <dbReference type="Pfam" id="PF00266"/>
    </source>
</evidence>
<dbReference type="PANTHER" id="PTHR11601">
    <property type="entry name" value="CYSTEINE DESULFURYLASE FAMILY MEMBER"/>
    <property type="match status" value="1"/>
</dbReference>
<dbReference type="AlphaFoldDB" id="A0A1J5IUH3"/>
<comment type="similarity">
    <text evidence="2">Belongs to the class-V pyridoxal-phosphate-dependent aminotransferase family. NifS/IscS subfamily.</text>
</comment>
<dbReference type="Gene3D" id="3.90.1150.10">
    <property type="entry name" value="Aspartate Aminotransferase, domain 1"/>
    <property type="match status" value="1"/>
</dbReference>
<evidence type="ECO:0000256" key="8">
    <source>
        <dbReference type="ARBA" id="ARBA00050776"/>
    </source>
</evidence>
<comment type="catalytic activity">
    <reaction evidence="8">
        <text>(sulfur carrier)-H + L-cysteine = (sulfur carrier)-SH + L-alanine</text>
        <dbReference type="Rhea" id="RHEA:43892"/>
        <dbReference type="Rhea" id="RHEA-COMP:14737"/>
        <dbReference type="Rhea" id="RHEA-COMP:14739"/>
        <dbReference type="ChEBI" id="CHEBI:29917"/>
        <dbReference type="ChEBI" id="CHEBI:35235"/>
        <dbReference type="ChEBI" id="CHEBI:57972"/>
        <dbReference type="ChEBI" id="CHEBI:64428"/>
        <dbReference type="EC" id="2.8.1.7"/>
    </reaction>
</comment>
<evidence type="ECO:0000256" key="4">
    <source>
        <dbReference type="ARBA" id="ARBA00022723"/>
    </source>
</evidence>
<name>A0A1J5IUH3_9BACT</name>
<dbReference type="GO" id="GO:0046872">
    <property type="term" value="F:metal ion binding"/>
    <property type="evidence" value="ECO:0007669"/>
    <property type="project" value="UniProtKB-KW"/>
</dbReference>
<dbReference type="GO" id="GO:0031071">
    <property type="term" value="F:cysteine desulfurase activity"/>
    <property type="evidence" value="ECO:0007669"/>
    <property type="project" value="UniProtKB-EC"/>
</dbReference>
<proteinExistence type="inferred from homology"/>
<keyword evidence="7" id="KW-0411">Iron-sulfur</keyword>
<protein>
    <submittedName>
        <fullName evidence="10">Cysteine desulfurase NifS</fullName>
    </submittedName>
</protein>
<evidence type="ECO:0000256" key="5">
    <source>
        <dbReference type="ARBA" id="ARBA00022898"/>
    </source>
</evidence>
<dbReference type="InterPro" id="IPR015422">
    <property type="entry name" value="PyrdxlP-dep_Trfase_small"/>
</dbReference>
<comment type="caution">
    <text evidence="10">The sequence shown here is derived from an EMBL/GenBank/DDBJ whole genome shotgun (WGS) entry which is preliminary data.</text>
</comment>
<dbReference type="FunFam" id="3.40.640.10:FF:000084">
    <property type="entry name" value="IscS-like cysteine desulfurase"/>
    <property type="match status" value="1"/>
</dbReference>
<dbReference type="PANTHER" id="PTHR11601:SF34">
    <property type="entry name" value="CYSTEINE DESULFURASE"/>
    <property type="match status" value="1"/>
</dbReference>
<evidence type="ECO:0000313" key="10">
    <source>
        <dbReference type="EMBL" id="OIP98058.1"/>
    </source>
</evidence>
<dbReference type="NCBIfam" id="NF002806">
    <property type="entry name" value="PRK02948.1"/>
    <property type="match status" value="1"/>
</dbReference>
<keyword evidence="6" id="KW-0408">Iron</keyword>
<dbReference type="GO" id="GO:0051536">
    <property type="term" value="F:iron-sulfur cluster binding"/>
    <property type="evidence" value="ECO:0007669"/>
    <property type="project" value="UniProtKB-KW"/>
</dbReference>
<dbReference type="SUPFAM" id="SSF53383">
    <property type="entry name" value="PLP-dependent transferases"/>
    <property type="match status" value="1"/>
</dbReference>
<feature type="domain" description="Aminotransferase class V" evidence="9">
    <location>
        <begin position="6"/>
        <end position="364"/>
    </location>
</feature>
<evidence type="ECO:0000256" key="2">
    <source>
        <dbReference type="ARBA" id="ARBA00006490"/>
    </source>
</evidence>
<sequence>MSDARIYLDHGATTPVDPQVIEAMNEVMLTDFGNPSSAHQFGAQARKYLTGARLTIARLINASPDEIVFNSGGSESDTWALRGVAYANRSRGNHLITTVIEHPAVLETARQLEKEGFQVTFLPVDSEGFIDPKELEKAITPATILVSIMAANNEIGTIQDLDRIGSICKKHDVYFHSDAVQAFTKTPLDVKAMNISLLSLTAHKIHGPKGVGCLYIRKGTRIDKMVFGGHQENNKRAGTENVPGIVGFGKAAELAAPKYIGKMTELRDHFIARVEKEIPDVRLNGPRGDKRLCNNVNISFLYIEGEGILMHLDMYGIGVSTGSACSSQNLEPSHVLTAIGLLHEQAHGSIRFTLGRENTRKQIDFTIDHLKEVIAKLRAFSSLREGVIYDATEEVHH</sequence>
<gene>
    <name evidence="10" type="ORF">AUK40_02055</name>
</gene>
<evidence type="ECO:0000313" key="11">
    <source>
        <dbReference type="Proteomes" id="UP000183245"/>
    </source>
</evidence>
<dbReference type="PIRSF" id="PIRSF005572">
    <property type="entry name" value="NifS"/>
    <property type="match status" value="1"/>
</dbReference>
<dbReference type="Pfam" id="PF00266">
    <property type="entry name" value="Aminotran_5"/>
    <property type="match status" value="1"/>
</dbReference>
<dbReference type="InterPro" id="IPR015421">
    <property type="entry name" value="PyrdxlP-dep_Trfase_major"/>
</dbReference>
<keyword evidence="3" id="KW-0808">Transferase</keyword>
<evidence type="ECO:0000256" key="3">
    <source>
        <dbReference type="ARBA" id="ARBA00022679"/>
    </source>
</evidence>
<evidence type="ECO:0000256" key="6">
    <source>
        <dbReference type="ARBA" id="ARBA00023004"/>
    </source>
</evidence>
<dbReference type="InterPro" id="IPR016454">
    <property type="entry name" value="Cysteine_dSase"/>
</dbReference>